<keyword evidence="4" id="KW-0812">Transmembrane</keyword>
<dbReference type="InterPro" id="IPR045274">
    <property type="entry name" value="WAK-like"/>
</dbReference>
<keyword evidence="15" id="KW-1185">Reference proteome</keyword>
<dbReference type="GO" id="GO:0007166">
    <property type="term" value="P:cell surface receptor signaling pathway"/>
    <property type="evidence" value="ECO:0007669"/>
    <property type="project" value="InterPro"/>
</dbReference>
<comment type="catalytic activity">
    <reaction evidence="12">
        <text>L-threonyl-[protein] + ATP = O-phospho-L-threonyl-[protein] + ADP + H(+)</text>
        <dbReference type="Rhea" id="RHEA:46608"/>
        <dbReference type="Rhea" id="RHEA-COMP:11060"/>
        <dbReference type="Rhea" id="RHEA-COMP:11605"/>
        <dbReference type="ChEBI" id="CHEBI:15378"/>
        <dbReference type="ChEBI" id="CHEBI:30013"/>
        <dbReference type="ChEBI" id="CHEBI:30616"/>
        <dbReference type="ChEBI" id="CHEBI:61977"/>
        <dbReference type="ChEBI" id="CHEBI:456216"/>
    </reaction>
</comment>
<protein>
    <recommendedName>
        <fullName evidence="13">Protein kinase domain-containing protein</fullName>
    </recommendedName>
</protein>
<evidence type="ECO:0000313" key="15">
    <source>
        <dbReference type="Proteomes" id="UP001188597"/>
    </source>
</evidence>
<dbReference type="GO" id="GO:0005524">
    <property type="term" value="F:ATP binding"/>
    <property type="evidence" value="ECO:0007669"/>
    <property type="project" value="UniProtKB-KW"/>
</dbReference>
<reference evidence="14" key="1">
    <citation type="submission" date="2022-12" db="EMBL/GenBank/DDBJ databases">
        <title>Draft genome assemblies for two species of Escallonia (Escalloniales).</title>
        <authorList>
            <person name="Chanderbali A."/>
            <person name="Dervinis C."/>
            <person name="Anghel I."/>
            <person name="Soltis D."/>
            <person name="Soltis P."/>
            <person name="Zapata F."/>
        </authorList>
    </citation>
    <scope>NUCLEOTIDE SEQUENCE</scope>
    <source>
        <strain evidence="14">UCBG64.0493</strain>
        <tissue evidence="14">Leaf</tissue>
    </source>
</reference>
<evidence type="ECO:0000259" key="13">
    <source>
        <dbReference type="PROSITE" id="PS50011"/>
    </source>
</evidence>
<proteinExistence type="predicted"/>
<evidence type="ECO:0000256" key="3">
    <source>
        <dbReference type="ARBA" id="ARBA00022679"/>
    </source>
</evidence>
<evidence type="ECO:0000256" key="10">
    <source>
        <dbReference type="ARBA" id="ARBA00023136"/>
    </source>
</evidence>
<keyword evidence="9" id="KW-1133">Transmembrane helix</keyword>
<dbReference type="GO" id="GO:0005886">
    <property type="term" value="C:plasma membrane"/>
    <property type="evidence" value="ECO:0007669"/>
    <property type="project" value="TreeGrafter"/>
</dbReference>
<dbReference type="Pfam" id="PF00069">
    <property type="entry name" value="Pkinase"/>
    <property type="match status" value="1"/>
</dbReference>
<name>A0AA89AJ01_9ASTE</name>
<sequence length="215" mass="24213">MALVEQNQTCNSVKLPPGIFGLCTMVLKIKNKKRKEEFFKRNGGLLLQQQTSGDKGSIEKTLFSTKELEKATDKFNQNRILGRGGRGTVYKVMLTDGQIVAVKKSKIVDKSQLEQFINEVAILSQLNHRNVVKLLGCCLETELPLLVYDFISNGMLFKHIHDQSNEFLLSWEMRLRIATEVAGALAYLHSSTSIPIQNRDIKSTNILLDDNVGLF</sequence>
<evidence type="ECO:0000256" key="9">
    <source>
        <dbReference type="ARBA" id="ARBA00022989"/>
    </source>
</evidence>
<evidence type="ECO:0000256" key="4">
    <source>
        <dbReference type="ARBA" id="ARBA00022692"/>
    </source>
</evidence>
<evidence type="ECO:0000256" key="8">
    <source>
        <dbReference type="ARBA" id="ARBA00022840"/>
    </source>
</evidence>
<keyword evidence="5" id="KW-0732">Signal</keyword>
<evidence type="ECO:0000256" key="6">
    <source>
        <dbReference type="ARBA" id="ARBA00022741"/>
    </source>
</evidence>
<organism evidence="14 15">
    <name type="scientific">Escallonia herrerae</name>
    <dbReference type="NCBI Taxonomy" id="1293975"/>
    <lineage>
        <taxon>Eukaryota</taxon>
        <taxon>Viridiplantae</taxon>
        <taxon>Streptophyta</taxon>
        <taxon>Embryophyta</taxon>
        <taxon>Tracheophyta</taxon>
        <taxon>Spermatophyta</taxon>
        <taxon>Magnoliopsida</taxon>
        <taxon>eudicotyledons</taxon>
        <taxon>Gunneridae</taxon>
        <taxon>Pentapetalae</taxon>
        <taxon>asterids</taxon>
        <taxon>campanulids</taxon>
        <taxon>Escalloniales</taxon>
        <taxon>Escalloniaceae</taxon>
        <taxon>Escallonia</taxon>
    </lineage>
</organism>
<dbReference type="Gene3D" id="3.30.200.20">
    <property type="entry name" value="Phosphorylase Kinase, domain 1"/>
    <property type="match status" value="1"/>
</dbReference>
<keyword evidence="6" id="KW-0547">Nucleotide-binding</keyword>
<dbReference type="GO" id="GO:0004674">
    <property type="term" value="F:protein serine/threonine kinase activity"/>
    <property type="evidence" value="ECO:0007669"/>
    <property type="project" value="UniProtKB-KW"/>
</dbReference>
<dbReference type="InterPro" id="IPR000719">
    <property type="entry name" value="Prot_kinase_dom"/>
</dbReference>
<dbReference type="PROSITE" id="PS50011">
    <property type="entry name" value="PROTEIN_KINASE_DOM"/>
    <property type="match status" value="1"/>
</dbReference>
<keyword evidence="2" id="KW-0723">Serine/threonine-protein kinase</keyword>
<dbReference type="Gene3D" id="1.10.510.10">
    <property type="entry name" value="Transferase(Phosphotransferase) domain 1"/>
    <property type="match status" value="1"/>
</dbReference>
<keyword evidence="10" id="KW-0472">Membrane</keyword>
<feature type="domain" description="Protein kinase" evidence="13">
    <location>
        <begin position="75"/>
        <end position="215"/>
    </location>
</feature>
<evidence type="ECO:0000256" key="1">
    <source>
        <dbReference type="ARBA" id="ARBA00004479"/>
    </source>
</evidence>
<dbReference type="Proteomes" id="UP001188597">
    <property type="component" value="Unassembled WGS sequence"/>
</dbReference>
<evidence type="ECO:0000256" key="11">
    <source>
        <dbReference type="ARBA" id="ARBA00047558"/>
    </source>
</evidence>
<dbReference type="InterPro" id="IPR011009">
    <property type="entry name" value="Kinase-like_dom_sf"/>
</dbReference>
<dbReference type="FunFam" id="3.30.200.20:FF:000043">
    <property type="entry name" value="Wall-associated receptor kinase 2"/>
    <property type="match status" value="1"/>
</dbReference>
<comment type="catalytic activity">
    <reaction evidence="11">
        <text>L-seryl-[protein] + ATP = O-phospho-L-seryl-[protein] + ADP + H(+)</text>
        <dbReference type="Rhea" id="RHEA:17989"/>
        <dbReference type="Rhea" id="RHEA-COMP:9863"/>
        <dbReference type="Rhea" id="RHEA-COMP:11604"/>
        <dbReference type="ChEBI" id="CHEBI:15378"/>
        <dbReference type="ChEBI" id="CHEBI:29999"/>
        <dbReference type="ChEBI" id="CHEBI:30616"/>
        <dbReference type="ChEBI" id="CHEBI:83421"/>
        <dbReference type="ChEBI" id="CHEBI:456216"/>
    </reaction>
</comment>
<evidence type="ECO:0000256" key="2">
    <source>
        <dbReference type="ARBA" id="ARBA00022527"/>
    </source>
</evidence>
<dbReference type="AlphaFoldDB" id="A0AA89AJ01"/>
<dbReference type="SUPFAM" id="SSF56112">
    <property type="entry name" value="Protein kinase-like (PK-like)"/>
    <property type="match status" value="1"/>
</dbReference>
<dbReference type="SMART" id="SM00220">
    <property type="entry name" value="S_TKc"/>
    <property type="match status" value="1"/>
</dbReference>
<evidence type="ECO:0000256" key="5">
    <source>
        <dbReference type="ARBA" id="ARBA00022729"/>
    </source>
</evidence>
<comment type="caution">
    <text evidence="14">The sequence shown here is derived from an EMBL/GenBank/DDBJ whole genome shotgun (WGS) entry which is preliminary data.</text>
</comment>
<keyword evidence="3" id="KW-0808">Transferase</keyword>
<comment type="subcellular location">
    <subcellularLocation>
        <location evidence="1">Membrane</location>
        <topology evidence="1">Single-pass type I membrane protein</topology>
    </subcellularLocation>
</comment>
<evidence type="ECO:0000256" key="7">
    <source>
        <dbReference type="ARBA" id="ARBA00022777"/>
    </source>
</evidence>
<keyword evidence="7" id="KW-0418">Kinase</keyword>
<dbReference type="PANTHER" id="PTHR27005:SF515">
    <property type="entry name" value="WALL-ASSOCIATED RECEPTOR KINASE-LIKE 10-RELATED"/>
    <property type="match status" value="1"/>
</dbReference>
<gene>
    <name evidence="14" type="ORF">RJ639_018578</name>
</gene>
<accession>A0AA89AJ01</accession>
<dbReference type="PANTHER" id="PTHR27005">
    <property type="entry name" value="WALL-ASSOCIATED RECEPTOR KINASE-LIKE 21"/>
    <property type="match status" value="1"/>
</dbReference>
<dbReference type="EMBL" id="JAVXUP010002308">
    <property type="protein sequence ID" value="KAK3004110.1"/>
    <property type="molecule type" value="Genomic_DNA"/>
</dbReference>
<evidence type="ECO:0000313" key="14">
    <source>
        <dbReference type="EMBL" id="KAK3004110.1"/>
    </source>
</evidence>
<keyword evidence="8" id="KW-0067">ATP-binding</keyword>
<evidence type="ECO:0000256" key="12">
    <source>
        <dbReference type="ARBA" id="ARBA00047951"/>
    </source>
</evidence>